<accession>A0A8S5S9B1</accession>
<sequence length="81" mass="9255">MKTLIIYNSTDSPLHYAIVEGDYSDLNGICINSFDEDTIKVEKACELLYDKEGRFLLPFSEDISLLNNKNWDVAAVITFIF</sequence>
<dbReference type="EMBL" id="BK032557">
    <property type="protein sequence ID" value="DAF47628.1"/>
    <property type="molecule type" value="Genomic_DNA"/>
</dbReference>
<organism evidence="1">
    <name type="scientific">Myoviridae sp. ctByu2</name>
    <dbReference type="NCBI Taxonomy" id="2827668"/>
    <lineage>
        <taxon>Viruses</taxon>
        <taxon>Duplodnaviria</taxon>
        <taxon>Heunggongvirae</taxon>
        <taxon>Uroviricota</taxon>
        <taxon>Caudoviricetes</taxon>
    </lineage>
</organism>
<evidence type="ECO:0000313" key="1">
    <source>
        <dbReference type="EMBL" id="DAF47628.1"/>
    </source>
</evidence>
<protein>
    <submittedName>
        <fullName evidence="1">Uncharacterized protein</fullName>
    </submittedName>
</protein>
<proteinExistence type="predicted"/>
<name>A0A8S5S9B1_9CAUD</name>
<reference evidence="1" key="1">
    <citation type="journal article" date="2021" name="Proc. Natl. Acad. Sci. U.S.A.">
        <title>A Catalog of Tens of Thousands of Viruses from Human Metagenomes Reveals Hidden Associations with Chronic Diseases.</title>
        <authorList>
            <person name="Tisza M.J."/>
            <person name="Buck C.B."/>
        </authorList>
    </citation>
    <scope>NUCLEOTIDE SEQUENCE</scope>
    <source>
        <strain evidence="1">CtByu2</strain>
    </source>
</reference>